<protein>
    <recommendedName>
        <fullName evidence="2">Transposase IS66 central domain-containing protein</fullName>
    </recommendedName>
</protein>
<name>A0A2W2CP79_9ACTN</name>
<proteinExistence type="predicted"/>
<evidence type="ECO:0000313" key="3">
    <source>
        <dbReference type="EMBL" id="PZF93478.1"/>
    </source>
</evidence>
<dbReference type="Pfam" id="PF03050">
    <property type="entry name" value="DDE_Tnp_IS66"/>
    <property type="match status" value="1"/>
</dbReference>
<dbReference type="Proteomes" id="UP000248627">
    <property type="component" value="Unassembled WGS sequence"/>
</dbReference>
<comment type="caution">
    <text evidence="3">The sequence shown here is derived from an EMBL/GenBank/DDBJ whole genome shotgun (WGS) entry which is preliminary data.</text>
</comment>
<accession>A0A2W2CP79</accession>
<organism evidence="3 4">
    <name type="scientific">Micromonospora endophytica</name>
    <dbReference type="NCBI Taxonomy" id="515350"/>
    <lineage>
        <taxon>Bacteria</taxon>
        <taxon>Bacillati</taxon>
        <taxon>Actinomycetota</taxon>
        <taxon>Actinomycetes</taxon>
        <taxon>Micromonosporales</taxon>
        <taxon>Micromonosporaceae</taxon>
        <taxon>Micromonospora</taxon>
    </lineage>
</organism>
<dbReference type="AlphaFoldDB" id="A0A2W2CP79"/>
<feature type="region of interest" description="Disordered" evidence="1">
    <location>
        <begin position="80"/>
        <end position="158"/>
    </location>
</feature>
<evidence type="ECO:0000259" key="2">
    <source>
        <dbReference type="Pfam" id="PF03050"/>
    </source>
</evidence>
<dbReference type="InterPro" id="IPR004291">
    <property type="entry name" value="Transposase_IS66_central"/>
</dbReference>
<evidence type="ECO:0000313" key="4">
    <source>
        <dbReference type="Proteomes" id="UP000248627"/>
    </source>
</evidence>
<gene>
    <name evidence="3" type="ORF">C1I93_17885</name>
</gene>
<feature type="compositionally biased region" description="Low complexity" evidence="1">
    <location>
        <begin position="130"/>
        <end position="147"/>
    </location>
</feature>
<sequence length="158" mass="16623">MQDPAYVGVASMVAEGRPGFTRDGYAGYDHLTTATHAECGAHLLRALKGVHESDPVGQEWAEAMANTLLIAKDMMTAAATAGRSSLEDAQVSFIRSRPTPERCRAGGRQPPPIRGPPPRSWSTASPATPPRSCGSPPTPRSGSPTTRANAISDPRSCN</sequence>
<keyword evidence="4" id="KW-1185">Reference proteome</keyword>
<dbReference type="OrthoDB" id="3638270at2"/>
<dbReference type="EMBL" id="POTX01000121">
    <property type="protein sequence ID" value="PZF93478.1"/>
    <property type="molecule type" value="Genomic_DNA"/>
</dbReference>
<feature type="compositionally biased region" description="Pro residues" evidence="1">
    <location>
        <begin position="109"/>
        <end position="119"/>
    </location>
</feature>
<feature type="domain" description="Transposase IS66 central" evidence="2">
    <location>
        <begin position="21"/>
        <end position="78"/>
    </location>
</feature>
<evidence type="ECO:0000256" key="1">
    <source>
        <dbReference type="SAM" id="MobiDB-lite"/>
    </source>
</evidence>
<reference evidence="3 4" key="1">
    <citation type="submission" date="2018-01" db="EMBL/GenBank/DDBJ databases">
        <title>Draft genome sequence of Jishengella endophytica.</title>
        <authorList>
            <person name="Sahin N."/>
            <person name="Ay H."/>
            <person name="Saygin H."/>
        </authorList>
    </citation>
    <scope>NUCLEOTIDE SEQUENCE [LARGE SCALE GENOMIC DNA]</scope>
    <source>
        <strain evidence="3 4">DSM 45430</strain>
    </source>
</reference>